<dbReference type="PROSITE" id="PS51257">
    <property type="entry name" value="PROKAR_LIPOPROTEIN"/>
    <property type="match status" value="1"/>
</dbReference>
<gene>
    <name evidence="2" type="ORF">BCV72DRAFT_225375</name>
</gene>
<organism evidence="2">
    <name type="scientific">Rhizopus microsporus var. microsporus</name>
    <dbReference type="NCBI Taxonomy" id="86635"/>
    <lineage>
        <taxon>Eukaryota</taxon>
        <taxon>Fungi</taxon>
        <taxon>Fungi incertae sedis</taxon>
        <taxon>Mucoromycota</taxon>
        <taxon>Mucoromycotina</taxon>
        <taxon>Mucoromycetes</taxon>
        <taxon>Mucorales</taxon>
        <taxon>Mucorineae</taxon>
        <taxon>Rhizopodaceae</taxon>
        <taxon>Rhizopus</taxon>
    </lineage>
</organism>
<dbReference type="EMBL" id="KV921891">
    <property type="protein sequence ID" value="ORE08256.1"/>
    <property type="molecule type" value="Genomic_DNA"/>
</dbReference>
<dbReference type="Proteomes" id="UP000242414">
    <property type="component" value="Unassembled WGS sequence"/>
</dbReference>
<accession>A0A1X0R8F9</accession>
<sequence length="55" mass="6211">MKEKRNEKGPHIYTISVSCGSLLLVEMIMIFLKVVNSLWGVNNDDANPCLLLLSY</sequence>
<protein>
    <recommendedName>
        <fullName evidence="3">Transmembrane protein</fullName>
    </recommendedName>
</protein>
<keyword evidence="1" id="KW-0812">Transmembrane</keyword>
<name>A0A1X0R8F9_RHIZD</name>
<keyword evidence="1" id="KW-0472">Membrane</keyword>
<feature type="transmembrane region" description="Helical" evidence="1">
    <location>
        <begin position="12"/>
        <end position="32"/>
    </location>
</feature>
<dbReference type="AlphaFoldDB" id="A0A1X0R8F9"/>
<evidence type="ECO:0000256" key="1">
    <source>
        <dbReference type="SAM" id="Phobius"/>
    </source>
</evidence>
<evidence type="ECO:0000313" key="2">
    <source>
        <dbReference type="EMBL" id="ORE08256.1"/>
    </source>
</evidence>
<evidence type="ECO:0008006" key="3">
    <source>
        <dbReference type="Google" id="ProtNLM"/>
    </source>
</evidence>
<keyword evidence="1" id="KW-1133">Transmembrane helix</keyword>
<reference evidence="2" key="1">
    <citation type="journal article" date="2016" name="Proc. Natl. Acad. Sci. U.S.A.">
        <title>Lipid metabolic changes in an early divergent fungus govern the establishment of a mutualistic symbiosis with endobacteria.</title>
        <authorList>
            <person name="Lastovetsky O.A."/>
            <person name="Gaspar M.L."/>
            <person name="Mondo S.J."/>
            <person name="LaButti K.M."/>
            <person name="Sandor L."/>
            <person name="Grigoriev I.V."/>
            <person name="Henry S.A."/>
            <person name="Pawlowska T.E."/>
        </authorList>
    </citation>
    <scope>NUCLEOTIDE SEQUENCE [LARGE SCALE GENOMIC DNA]</scope>
    <source>
        <strain evidence="2">ATCC 52814</strain>
    </source>
</reference>
<proteinExistence type="predicted"/>
<dbReference type="VEuPathDB" id="FungiDB:BCV72DRAFT_225375"/>